<keyword evidence="15" id="KW-1185">Reference proteome</keyword>
<evidence type="ECO:0000256" key="11">
    <source>
        <dbReference type="PROSITE-ProRule" id="PRU00175"/>
    </source>
</evidence>
<dbReference type="SMART" id="SM00184">
    <property type="entry name" value="RING"/>
    <property type="match status" value="1"/>
</dbReference>
<sequence length="217" mass="23691">MPRLLSRDVFLDTCLIRYTPSKPAGKPTETPTCPHRSSSPASTQSPPQPTTATNAYSPCLRQVQGLSISASAHSTSALPPRPPSTSSLSSICETRDCPICLDPLTTVPNCVIIALCLHTFHEICLKMWLEKAQTCPICRKILFKRPAASARGYMFVGEYEDDVTGFPAALLIAPSLARSPLTAWVMEEQGRAAQRRRGSHTLFNALIRSLITVALRK</sequence>
<evidence type="ECO:0000259" key="13">
    <source>
        <dbReference type="PROSITE" id="PS50089"/>
    </source>
</evidence>
<dbReference type="Pfam" id="PF13639">
    <property type="entry name" value="zf-RING_2"/>
    <property type="match status" value="1"/>
</dbReference>
<name>A0A6A6S4V2_9PLEO</name>
<keyword evidence="10" id="KW-0472">Membrane</keyword>
<keyword evidence="7" id="KW-0833">Ubl conjugation pathway</keyword>
<evidence type="ECO:0000256" key="7">
    <source>
        <dbReference type="ARBA" id="ARBA00022786"/>
    </source>
</evidence>
<dbReference type="OrthoDB" id="3801175at2759"/>
<evidence type="ECO:0000313" key="14">
    <source>
        <dbReference type="EMBL" id="KAF2642590.1"/>
    </source>
</evidence>
<dbReference type="PANTHER" id="PTHR45768:SF18">
    <property type="entry name" value="RING-H2 FINGER PROTEIN ATL47-RELATED"/>
    <property type="match status" value="1"/>
</dbReference>
<keyword evidence="3" id="KW-0808">Transferase</keyword>
<proteinExistence type="predicted"/>
<protein>
    <recommendedName>
        <fullName evidence="13">RING-type domain-containing protein</fullName>
    </recommendedName>
</protein>
<dbReference type="Proteomes" id="UP000799753">
    <property type="component" value="Unassembled WGS sequence"/>
</dbReference>
<evidence type="ECO:0000313" key="15">
    <source>
        <dbReference type="Proteomes" id="UP000799753"/>
    </source>
</evidence>
<evidence type="ECO:0000256" key="1">
    <source>
        <dbReference type="ARBA" id="ARBA00004167"/>
    </source>
</evidence>
<keyword evidence="8" id="KW-0862">Zinc</keyword>
<keyword evidence="4" id="KW-0812">Transmembrane</keyword>
<dbReference type="PROSITE" id="PS50089">
    <property type="entry name" value="ZF_RING_2"/>
    <property type="match status" value="1"/>
</dbReference>
<dbReference type="InterPro" id="IPR013083">
    <property type="entry name" value="Znf_RING/FYVE/PHD"/>
</dbReference>
<evidence type="ECO:0000256" key="2">
    <source>
        <dbReference type="ARBA" id="ARBA00004906"/>
    </source>
</evidence>
<feature type="compositionally biased region" description="Low complexity" evidence="12">
    <location>
        <begin position="37"/>
        <end position="51"/>
    </location>
</feature>
<gene>
    <name evidence="14" type="ORF">P280DRAFT_268622</name>
</gene>
<dbReference type="SUPFAM" id="SSF57850">
    <property type="entry name" value="RING/U-box"/>
    <property type="match status" value="1"/>
</dbReference>
<keyword evidence="6 11" id="KW-0863">Zinc-finger</keyword>
<feature type="region of interest" description="Disordered" evidence="12">
    <location>
        <begin position="21"/>
        <end position="51"/>
    </location>
</feature>
<evidence type="ECO:0000256" key="4">
    <source>
        <dbReference type="ARBA" id="ARBA00022692"/>
    </source>
</evidence>
<accession>A0A6A6S4V2</accession>
<comment type="pathway">
    <text evidence="2">Protein modification; protein ubiquitination.</text>
</comment>
<reference evidence="14" key="1">
    <citation type="journal article" date="2020" name="Stud. Mycol.">
        <title>101 Dothideomycetes genomes: a test case for predicting lifestyles and emergence of pathogens.</title>
        <authorList>
            <person name="Haridas S."/>
            <person name="Albert R."/>
            <person name="Binder M."/>
            <person name="Bloem J."/>
            <person name="Labutti K."/>
            <person name="Salamov A."/>
            <person name="Andreopoulos B."/>
            <person name="Baker S."/>
            <person name="Barry K."/>
            <person name="Bills G."/>
            <person name="Bluhm B."/>
            <person name="Cannon C."/>
            <person name="Castanera R."/>
            <person name="Culley D."/>
            <person name="Daum C."/>
            <person name="Ezra D."/>
            <person name="Gonzalez J."/>
            <person name="Henrissat B."/>
            <person name="Kuo A."/>
            <person name="Liang C."/>
            <person name="Lipzen A."/>
            <person name="Lutzoni F."/>
            <person name="Magnuson J."/>
            <person name="Mondo S."/>
            <person name="Nolan M."/>
            <person name="Ohm R."/>
            <person name="Pangilinan J."/>
            <person name="Park H.-J."/>
            <person name="Ramirez L."/>
            <person name="Alfaro M."/>
            <person name="Sun H."/>
            <person name="Tritt A."/>
            <person name="Yoshinaga Y."/>
            <person name="Zwiers L.-H."/>
            <person name="Turgeon B."/>
            <person name="Goodwin S."/>
            <person name="Spatafora J."/>
            <person name="Crous P."/>
            <person name="Grigoriev I."/>
        </authorList>
    </citation>
    <scope>NUCLEOTIDE SEQUENCE</scope>
    <source>
        <strain evidence="14">CBS 473.64</strain>
    </source>
</reference>
<evidence type="ECO:0000256" key="6">
    <source>
        <dbReference type="ARBA" id="ARBA00022771"/>
    </source>
</evidence>
<evidence type="ECO:0000256" key="9">
    <source>
        <dbReference type="ARBA" id="ARBA00022989"/>
    </source>
</evidence>
<evidence type="ECO:0000256" key="5">
    <source>
        <dbReference type="ARBA" id="ARBA00022723"/>
    </source>
</evidence>
<dbReference type="AlphaFoldDB" id="A0A6A6S4V2"/>
<keyword evidence="5" id="KW-0479">Metal-binding</keyword>
<evidence type="ECO:0000256" key="10">
    <source>
        <dbReference type="ARBA" id="ARBA00023136"/>
    </source>
</evidence>
<dbReference type="PANTHER" id="PTHR45768">
    <property type="entry name" value="E3 UBIQUITIN-PROTEIN LIGASE RNF13-LIKE"/>
    <property type="match status" value="1"/>
</dbReference>
<feature type="domain" description="RING-type" evidence="13">
    <location>
        <begin position="97"/>
        <end position="139"/>
    </location>
</feature>
<organism evidence="14 15">
    <name type="scientific">Massarina eburnea CBS 473.64</name>
    <dbReference type="NCBI Taxonomy" id="1395130"/>
    <lineage>
        <taxon>Eukaryota</taxon>
        <taxon>Fungi</taxon>
        <taxon>Dikarya</taxon>
        <taxon>Ascomycota</taxon>
        <taxon>Pezizomycotina</taxon>
        <taxon>Dothideomycetes</taxon>
        <taxon>Pleosporomycetidae</taxon>
        <taxon>Pleosporales</taxon>
        <taxon>Massarineae</taxon>
        <taxon>Massarinaceae</taxon>
        <taxon>Massarina</taxon>
    </lineage>
</organism>
<dbReference type="GO" id="GO:0016740">
    <property type="term" value="F:transferase activity"/>
    <property type="evidence" value="ECO:0007669"/>
    <property type="project" value="UniProtKB-KW"/>
</dbReference>
<evidence type="ECO:0000256" key="12">
    <source>
        <dbReference type="SAM" id="MobiDB-lite"/>
    </source>
</evidence>
<dbReference type="Gene3D" id="3.30.40.10">
    <property type="entry name" value="Zinc/RING finger domain, C3HC4 (zinc finger)"/>
    <property type="match status" value="1"/>
</dbReference>
<dbReference type="InterPro" id="IPR001841">
    <property type="entry name" value="Znf_RING"/>
</dbReference>
<dbReference type="GO" id="GO:0008270">
    <property type="term" value="F:zinc ion binding"/>
    <property type="evidence" value="ECO:0007669"/>
    <property type="project" value="UniProtKB-KW"/>
</dbReference>
<keyword evidence="9" id="KW-1133">Transmembrane helix</keyword>
<evidence type="ECO:0000256" key="8">
    <source>
        <dbReference type="ARBA" id="ARBA00022833"/>
    </source>
</evidence>
<evidence type="ECO:0000256" key="3">
    <source>
        <dbReference type="ARBA" id="ARBA00022679"/>
    </source>
</evidence>
<dbReference type="GO" id="GO:0016020">
    <property type="term" value="C:membrane"/>
    <property type="evidence" value="ECO:0007669"/>
    <property type="project" value="UniProtKB-SubCell"/>
</dbReference>
<comment type="subcellular location">
    <subcellularLocation>
        <location evidence="1">Membrane</location>
        <topology evidence="1">Single-pass membrane protein</topology>
    </subcellularLocation>
</comment>
<dbReference type="EMBL" id="MU006781">
    <property type="protein sequence ID" value="KAF2642590.1"/>
    <property type="molecule type" value="Genomic_DNA"/>
</dbReference>